<dbReference type="EnsemblMetazoa" id="ISCW017957-RA">
    <property type="protein sequence ID" value="ISCW017957-PA"/>
    <property type="gene ID" value="ISCW017957"/>
</dbReference>
<dbReference type="Proteomes" id="UP000001555">
    <property type="component" value="Unassembled WGS sequence"/>
</dbReference>
<evidence type="ECO:0000313" key="1">
    <source>
        <dbReference type="EMBL" id="EEC05892.1"/>
    </source>
</evidence>
<accession>B7PH20</accession>
<dbReference type="EMBL" id="ABJB010867093">
    <property type="status" value="NOT_ANNOTATED_CDS"/>
    <property type="molecule type" value="Genomic_DNA"/>
</dbReference>
<feature type="non-terminal residue" evidence="1">
    <location>
        <position position="120"/>
    </location>
</feature>
<dbReference type="PaxDb" id="6945-B7PH20"/>
<dbReference type="EMBL" id="DS710581">
    <property type="protein sequence ID" value="EEC05892.1"/>
    <property type="molecule type" value="Genomic_DNA"/>
</dbReference>
<evidence type="ECO:0000313" key="2">
    <source>
        <dbReference type="EnsemblMetazoa" id="ISCW017957-PA"/>
    </source>
</evidence>
<dbReference type="InParanoid" id="B7PH20"/>
<gene>
    <name evidence="1" type="ORF">IscW_ISCW017957</name>
</gene>
<feature type="non-terminal residue" evidence="1">
    <location>
        <position position="1"/>
    </location>
</feature>
<evidence type="ECO:0000313" key="3">
    <source>
        <dbReference type="Proteomes" id="UP000001555"/>
    </source>
</evidence>
<protein>
    <submittedName>
        <fullName evidence="1 2">Uncharacterized protein</fullName>
    </submittedName>
</protein>
<dbReference type="EMBL" id="ABJB010817823">
    <property type="status" value="NOT_ANNOTATED_CDS"/>
    <property type="molecule type" value="Genomic_DNA"/>
</dbReference>
<dbReference type="AlphaFoldDB" id="B7PH20"/>
<dbReference type="OrthoDB" id="6502487at2759"/>
<sequence>GKGLVAYLTKNLTAACFAGEDSEPRVGDLVCLTLCVSGLSQARDEDLKNTVLKACAQFCELLHTMDSRSCSFEVHCLCTSILICSAASTLLTIENVEELFLWFEKRRQEHPQCAGTSMSL</sequence>
<dbReference type="VEuPathDB" id="VectorBase:ISCI017957"/>
<name>B7PH20_IXOSC</name>
<dbReference type="VEuPathDB" id="VectorBase:ISCW017957"/>
<organism>
    <name type="scientific">Ixodes scapularis</name>
    <name type="common">Black-legged tick</name>
    <name type="synonym">Deer tick</name>
    <dbReference type="NCBI Taxonomy" id="6945"/>
    <lineage>
        <taxon>Eukaryota</taxon>
        <taxon>Metazoa</taxon>
        <taxon>Ecdysozoa</taxon>
        <taxon>Arthropoda</taxon>
        <taxon>Chelicerata</taxon>
        <taxon>Arachnida</taxon>
        <taxon>Acari</taxon>
        <taxon>Parasitiformes</taxon>
        <taxon>Ixodida</taxon>
        <taxon>Ixodoidea</taxon>
        <taxon>Ixodidae</taxon>
        <taxon>Ixodinae</taxon>
        <taxon>Ixodes</taxon>
    </lineage>
</organism>
<reference evidence="2" key="2">
    <citation type="submission" date="2020-05" db="UniProtKB">
        <authorList>
            <consortium name="EnsemblMetazoa"/>
        </authorList>
    </citation>
    <scope>IDENTIFICATION</scope>
    <source>
        <strain evidence="2">wikel</strain>
    </source>
</reference>
<dbReference type="VEuPathDB" id="VectorBase:ISCP_037718"/>
<proteinExistence type="predicted"/>
<keyword evidence="3" id="KW-1185">Reference proteome</keyword>
<reference evidence="1 3" key="1">
    <citation type="submission" date="2008-03" db="EMBL/GenBank/DDBJ databases">
        <title>Annotation of Ixodes scapularis.</title>
        <authorList>
            <consortium name="Ixodes scapularis Genome Project Consortium"/>
            <person name="Caler E."/>
            <person name="Hannick L.I."/>
            <person name="Bidwell S."/>
            <person name="Joardar V."/>
            <person name="Thiagarajan M."/>
            <person name="Amedeo P."/>
            <person name="Galinsky K.J."/>
            <person name="Schobel S."/>
            <person name="Inman J."/>
            <person name="Hostetler J."/>
            <person name="Miller J."/>
            <person name="Hammond M."/>
            <person name="Megy K."/>
            <person name="Lawson D."/>
            <person name="Kodira C."/>
            <person name="Sutton G."/>
            <person name="Meyer J."/>
            <person name="Hill C.A."/>
            <person name="Birren B."/>
            <person name="Nene V."/>
            <person name="Collins F."/>
            <person name="Alarcon-Chaidez F."/>
            <person name="Wikel S."/>
            <person name="Strausberg R."/>
        </authorList>
    </citation>
    <scope>NUCLEOTIDE SEQUENCE [LARGE SCALE GENOMIC DNA]</scope>
    <source>
        <strain evidence="3">Wikel</strain>
        <strain evidence="1">Wikel colony</strain>
    </source>
</reference>
<dbReference type="HOGENOM" id="CLU_2055537_0_0_1"/>